<feature type="compositionally biased region" description="Basic and acidic residues" evidence="2">
    <location>
        <begin position="674"/>
        <end position="690"/>
    </location>
</feature>
<dbReference type="InterPro" id="IPR036397">
    <property type="entry name" value="RNaseH_sf"/>
</dbReference>
<dbReference type="InterPro" id="IPR012337">
    <property type="entry name" value="RNaseH-like_sf"/>
</dbReference>
<organism evidence="4 5">
    <name type="scientific">Kistimonas scapharcae</name>
    <dbReference type="NCBI Taxonomy" id="1036133"/>
    <lineage>
        <taxon>Bacteria</taxon>
        <taxon>Pseudomonadati</taxon>
        <taxon>Pseudomonadota</taxon>
        <taxon>Gammaproteobacteria</taxon>
        <taxon>Oceanospirillales</taxon>
        <taxon>Endozoicomonadaceae</taxon>
        <taxon>Kistimonas</taxon>
    </lineage>
</organism>
<sequence length="758" mass="88147">MNSSIEIFENHIIELAHGDDGTDKENVSAYRVLWRDEKKLVWINIFDNSFPQQLDIAYIKRKIESNEGSVIKNDPWQRLYDLNLDIDKKNDTVEEAEKKKKRVKIRDKRFEAIKPYITNEPEIYTEKGRGVAYKSSDCSPKQLIKYLKLYWKRGKTINALLPDFNLCGVEKDPDPHRPKNKRGPKYIKKDITGRVLTIEDYKIFDKYIKKYIDIKGMAVTSAYGLMKEKEFKFRQILNDDKKIERIQLTDNEIPSRDQFKKYYYRLKGVEAREKNKIGIKSYKMNRRAKVGAVKSRGPGYNFVIDATIIDYYVRSHYPPYNLIGQPVFYIIIDVYTRFIIGWYMGLGKPSGDAAVMALLSMASDKRKLLTALGFTDDDHIDELCMICGIPKALTIDQAELRKNLTVNLTKNLGVTISEVVAKRPDWKGVIETRFNILQNWEEMYDPSRGNYNKKKYGDPDMRLKSIKTFDEMYLDFIDLILMHNQLSISNPYLLDNLAVMEDVSPRPFELFRHGVESVGGCLRHYPEDIVKLNLLPRDSATVTPRGIKFKGLFYTPLTDNWEEILVASKPRKQAKRNPENSIEICFNNNSIDHIYIPDKNGMKYVKCTIQERCLRTVQPELEEGISSIRSNSISGFTWYEWQDFLDVQAANREDDYAIDDKIRAKYDNRLSARAENSKKATNELTKHQSNREFLAGASERKKELAEEQARANTIELSDPEDSSFVEYCNDDCNPVDDTDFEPDYSSLINEQMKNHSQK</sequence>
<dbReference type="InterPro" id="IPR001584">
    <property type="entry name" value="Integrase_cat-core"/>
</dbReference>
<dbReference type="EMBL" id="BAABFL010000303">
    <property type="protein sequence ID" value="GAA4649776.1"/>
    <property type="molecule type" value="Genomic_DNA"/>
</dbReference>
<dbReference type="Gene3D" id="3.30.420.10">
    <property type="entry name" value="Ribonuclease H-like superfamily/Ribonuclease H"/>
    <property type="match status" value="1"/>
</dbReference>
<feature type="region of interest" description="Disordered" evidence="2">
    <location>
        <begin position="674"/>
        <end position="716"/>
    </location>
</feature>
<evidence type="ECO:0000256" key="1">
    <source>
        <dbReference type="SAM" id="Coils"/>
    </source>
</evidence>
<reference evidence="5" key="1">
    <citation type="journal article" date="2019" name="Int. J. Syst. Evol. Microbiol.">
        <title>The Global Catalogue of Microorganisms (GCM) 10K type strain sequencing project: providing services to taxonomists for standard genome sequencing and annotation.</title>
        <authorList>
            <consortium name="The Broad Institute Genomics Platform"/>
            <consortium name="The Broad Institute Genome Sequencing Center for Infectious Disease"/>
            <person name="Wu L."/>
            <person name="Ma J."/>
        </authorList>
    </citation>
    <scope>NUCLEOTIDE SEQUENCE [LARGE SCALE GENOMIC DNA]</scope>
    <source>
        <strain evidence="5">JCM 17805</strain>
    </source>
</reference>
<dbReference type="SUPFAM" id="SSF53098">
    <property type="entry name" value="Ribonuclease H-like"/>
    <property type="match status" value="1"/>
</dbReference>
<accession>A0ABP8V3F7</accession>
<feature type="region of interest" description="Disordered" evidence="2">
    <location>
        <begin position="735"/>
        <end position="758"/>
    </location>
</feature>
<keyword evidence="1" id="KW-0175">Coiled coil</keyword>
<dbReference type="PROSITE" id="PS50994">
    <property type="entry name" value="INTEGRASE"/>
    <property type="match status" value="1"/>
</dbReference>
<feature type="coiled-coil region" evidence="1">
    <location>
        <begin position="79"/>
        <end position="106"/>
    </location>
</feature>
<name>A0ABP8V3F7_9GAMM</name>
<feature type="domain" description="Integrase catalytic" evidence="3">
    <location>
        <begin position="294"/>
        <end position="515"/>
    </location>
</feature>
<evidence type="ECO:0000256" key="2">
    <source>
        <dbReference type="SAM" id="MobiDB-lite"/>
    </source>
</evidence>
<keyword evidence="5" id="KW-1185">Reference proteome</keyword>
<proteinExistence type="predicted"/>
<dbReference type="Proteomes" id="UP001500604">
    <property type="component" value="Unassembled WGS sequence"/>
</dbReference>
<evidence type="ECO:0000313" key="5">
    <source>
        <dbReference type="Proteomes" id="UP001500604"/>
    </source>
</evidence>
<evidence type="ECO:0000313" key="4">
    <source>
        <dbReference type="EMBL" id="GAA4649776.1"/>
    </source>
</evidence>
<protein>
    <recommendedName>
        <fullName evidence="3">Integrase catalytic domain-containing protein</fullName>
    </recommendedName>
</protein>
<feature type="compositionally biased region" description="Basic and acidic residues" evidence="2">
    <location>
        <begin position="698"/>
        <end position="709"/>
    </location>
</feature>
<evidence type="ECO:0000259" key="3">
    <source>
        <dbReference type="PROSITE" id="PS50994"/>
    </source>
</evidence>
<dbReference type="RefSeq" id="WP_345195774.1">
    <property type="nucleotide sequence ID" value="NZ_BAABFL010000303.1"/>
</dbReference>
<gene>
    <name evidence="4" type="ORF">GCM10023116_20570</name>
</gene>
<comment type="caution">
    <text evidence="4">The sequence shown here is derived from an EMBL/GenBank/DDBJ whole genome shotgun (WGS) entry which is preliminary data.</text>
</comment>